<keyword evidence="4" id="KW-0677">Repeat</keyword>
<keyword evidence="2" id="KW-0637">Prenyltransferase</keyword>
<keyword evidence="7" id="KW-1185">Reference proteome</keyword>
<keyword evidence="3" id="KW-0808">Transferase</keyword>
<protein>
    <submittedName>
        <fullName evidence="6">Uncharacterized protein</fullName>
    </submittedName>
</protein>
<name>A0ABQ6MMU0_9STRA</name>
<evidence type="ECO:0000256" key="1">
    <source>
        <dbReference type="ARBA" id="ARBA00006734"/>
    </source>
</evidence>
<sequence>MPLFVPPGTDLSFPSYPPALSLLLSHLLHHPQPTEFGFLPLLAPESPAPTPASFDDADPERMFTKVTEPSLPDFAALGVDISSLGPLIASVRATHARARSSSAAPEERTFFSSLALLLFCPDTHSAWGDRRRFLLSLPPRQLVPALRGELALLELQGTREGGAKASAAWAHRMWAVRRLREDAPEPDPPDPPATPDPPTTPSPPTTPDPLLASELAHTLSVVQRIPKHYYAWTHRASLLSLFSPLPPALLTSELSLAASHLAANPSDNSAVSHLAHVLSLLPPADRPAAAADLLPPLRSAIAVLPEHPTLHRGVRVALLFLLRGCDDGLFLSTLGEIEARLPGAPEHELGCAAWVAGTLRAEEGARSRHLLGKLRRRALELLVERGCGANDLWRMELEDELLEGGGEHEHLVADVGRDNAAFVMEAAEKGFDENGEEAALRTIMETPGLLSILEATLGARCASVLAKYRSRSAWSGRDIREVVEKLDAPHLQPTGILERLPGTHAAAFGLAALISNLEK</sequence>
<dbReference type="Proteomes" id="UP001165060">
    <property type="component" value="Unassembled WGS sequence"/>
</dbReference>
<dbReference type="InterPro" id="IPR002088">
    <property type="entry name" value="Prenyl_trans_a"/>
</dbReference>
<evidence type="ECO:0000256" key="5">
    <source>
        <dbReference type="SAM" id="MobiDB-lite"/>
    </source>
</evidence>
<gene>
    <name evidence="6" type="ORF">TeGR_g15261</name>
</gene>
<evidence type="ECO:0000256" key="3">
    <source>
        <dbReference type="ARBA" id="ARBA00022679"/>
    </source>
</evidence>
<evidence type="ECO:0000313" key="6">
    <source>
        <dbReference type="EMBL" id="GMI28676.1"/>
    </source>
</evidence>
<comment type="caution">
    <text evidence="6">The sequence shown here is derived from an EMBL/GenBank/DDBJ whole genome shotgun (WGS) entry which is preliminary data.</text>
</comment>
<comment type="similarity">
    <text evidence="1">Belongs to the protein prenyltransferase subunit alpha family.</text>
</comment>
<dbReference type="EMBL" id="BRYB01004291">
    <property type="protein sequence ID" value="GMI28676.1"/>
    <property type="molecule type" value="Genomic_DNA"/>
</dbReference>
<dbReference type="Gene3D" id="1.25.40.120">
    <property type="entry name" value="Protein prenylyltransferase"/>
    <property type="match status" value="1"/>
</dbReference>
<proteinExistence type="inferred from homology"/>
<reference evidence="6 7" key="1">
    <citation type="journal article" date="2023" name="Commun. Biol.">
        <title>Genome analysis of Parmales, the sister group of diatoms, reveals the evolutionary specialization of diatoms from phago-mixotrophs to photoautotrophs.</title>
        <authorList>
            <person name="Ban H."/>
            <person name="Sato S."/>
            <person name="Yoshikawa S."/>
            <person name="Yamada K."/>
            <person name="Nakamura Y."/>
            <person name="Ichinomiya M."/>
            <person name="Sato N."/>
            <person name="Blanc-Mathieu R."/>
            <person name="Endo H."/>
            <person name="Kuwata A."/>
            <person name="Ogata H."/>
        </authorList>
    </citation>
    <scope>NUCLEOTIDE SEQUENCE [LARGE SCALE GENOMIC DNA]</scope>
</reference>
<organism evidence="6 7">
    <name type="scientific">Tetraparma gracilis</name>
    <dbReference type="NCBI Taxonomy" id="2962635"/>
    <lineage>
        <taxon>Eukaryota</taxon>
        <taxon>Sar</taxon>
        <taxon>Stramenopiles</taxon>
        <taxon>Ochrophyta</taxon>
        <taxon>Bolidophyceae</taxon>
        <taxon>Parmales</taxon>
        <taxon>Triparmaceae</taxon>
        <taxon>Tetraparma</taxon>
    </lineage>
</organism>
<dbReference type="SUPFAM" id="SSF48439">
    <property type="entry name" value="Protein prenylyltransferase"/>
    <property type="match status" value="1"/>
</dbReference>
<dbReference type="PROSITE" id="PS51147">
    <property type="entry name" value="PFTA"/>
    <property type="match status" value="1"/>
</dbReference>
<dbReference type="PANTHER" id="PTHR11129:SF3">
    <property type="entry name" value="PROTEIN PRENYLTRANSFERASE ALPHA SUBUNIT REPEAT-CONTAINING PROTEIN 1"/>
    <property type="match status" value="1"/>
</dbReference>
<feature type="region of interest" description="Disordered" evidence="5">
    <location>
        <begin position="181"/>
        <end position="209"/>
    </location>
</feature>
<evidence type="ECO:0000256" key="4">
    <source>
        <dbReference type="ARBA" id="ARBA00022737"/>
    </source>
</evidence>
<dbReference type="Pfam" id="PF01239">
    <property type="entry name" value="PPTA"/>
    <property type="match status" value="1"/>
</dbReference>
<accession>A0ABQ6MMU0</accession>
<dbReference type="PANTHER" id="PTHR11129">
    <property type="entry name" value="PROTEIN FARNESYLTRANSFERASE ALPHA SUBUNIT/RAB GERANYLGERANYL TRANSFERASE ALPHA SUBUNIT"/>
    <property type="match status" value="1"/>
</dbReference>
<evidence type="ECO:0000256" key="2">
    <source>
        <dbReference type="ARBA" id="ARBA00022602"/>
    </source>
</evidence>
<feature type="compositionally biased region" description="Pro residues" evidence="5">
    <location>
        <begin position="189"/>
        <end position="207"/>
    </location>
</feature>
<evidence type="ECO:0000313" key="7">
    <source>
        <dbReference type="Proteomes" id="UP001165060"/>
    </source>
</evidence>